<proteinExistence type="predicted"/>
<keyword evidence="5" id="KW-0863">Zinc-finger</keyword>
<keyword evidence="1" id="KW-0489">Methyltransferase</keyword>
<reference evidence="8 9" key="1">
    <citation type="submission" date="2023-11" db="EMBL/GenBank/DDBJ databases">
        <title>Halocaridina rubra genome assembly.</title>
        <authorList>
            <person name="Smith C."/>
        </authorList>
    </citation>
    <scope>NUCLEOTIDE SEQUENCE [LARGE SCALE GENOMIC DNA]</scope>
    <source>
        <strain evidence="8">EP-1</strain>
        <tissue evidence="8">Whole</tissue>
    </source>
</reference>
<evidence type="ECO:0000256" key="4">
    <source>
        <dbReference type="ARBA" id="ARBA00022723"/>
    </source>
</evidence>
<dbReference type="InterPro" id="IPR044421">
    <property type="entry name" value="SMYD4_SET"/>
</dbReference>
<keyword evidence="2" id="KW-0808">Transferase</keyword>
<dbReference type="GO" id="GO:0008168">
    <property type="term" value="F:methyltransferase activity"/>
    <property type="evidence" value="ECO:0007669"/>
    <property type="project" value="UniProtKB-KW"/>
</dbReference>
<sequence>MDDTPLEELPAVPEVTGGRHPIYPSLSKKVDVRCDNQQGRYVVAVEDIEPGDTICAEKPYAAVLLRDMFGTHCQNCFKIVKAPFPCKKCSNVVFCSVECRESAYFHSFECPIQDLLVGSGMSINCFLAIRLLVQKPLSYFLGIKEEINTGRYKEALKARETYDPADFFRLYDLVCHSEQRTKEDFFHRVVMVVFLVKALKKTKYFEDKGTGISDTISDTEAYVGSLLMHFLEIVQFNSHEVSEFWLMGPKTLSGSKNEAMGAAIYPTLALFNHSCITGQVRYFSGNSAITKSIRFIPKGDPVPENYGQSFTSAVRSERRQYLMDRYWFECACEACLRDWPMYQHMTNAVLNFKCRKCSGPLPVNTETHMNPMLKCEKCGEQTNIMSSLKNLQNSEQTFKSATNEMENFNLEKAESLLLENLKQLESSLYPPYKDYHQTQEAYMRVMLTKGGNYRVKQPKSEE</sequence>
<dbReference type="SUPFAM" id="SSF144232">
    <property type="entry name" value="HIT/MYND zinc finger-like"/>
    <property type="match status" value="1"/>
</dbReference>
<dbReference type="Pfam" id="PF01753">
    <property type="entry name" value="zf-MYND"/>
    <property type="match status" value="1"/>
</dbReference>
<dbReference type="GO" id="GO:0042826">
    <property type="term" value="F:histone deacetylase binding"/>
    <property type="evidence" value="ECO:0007669"/>
    <property type="project" value="TreeGrafter"/>
</dbReference>
<comment type="caution">
    <text evidence="8">The sequence shown here is derived from an EMBL/GenBank/DDBJ whole genome shotgun (WGS) entry which is preliminary data.</text>
</comment>
<dbReference type="InterPro" id="IPR046341">
    <property type="entry name" value="SET_dom_sf"/>
</dbReference>
<dbReference type="GO" id="GO:0005737">
    <property type="term" value="C:cytoplasm"/>
    <property type="evidence" value="ECO:0007669"/>
    <property type="project" value="TreeGrafter"/>
</dbReference>
<dbReference type="Gene3D" id="2.170.270.10">
    <property type="entry name" value="SET domain"/>
    <property type="match status" value="1"/>
</dbReference>
<evidence type="ECO:0000256" key="6">
    <source>
        <dbReference type="ARBA" id="ARBA00022833"/>
    </source>
</evidence>
<dbReference type="InterPro" id="IPR052097">
    <property type="entry name" value="SET-MYND_domain_protein"/>
</dbReference>
<evidence type="ECO:0000256" key="5">
    <source>
        <dbReference type="ARBA" id="ARBA00022771"/>
    </source>
</evidence>
<evidence type="ECO:0000256" key="2">
    <source>
        <dbReference type="ARBA" id="ARBA00022679"/>
    </source>
</evidence>
<dbReference type="AlphaFoldDB" id="A0AAN8XM03"/>
<evidence type="ECO:0000256" key="3">
    <source>
        <dbReference type="ARBA" id="ARBA00022691"/>
    </source>
</evidence>
<dbReference type="GO" id="GO:0005634">
    <property type="term" value="C:nucleus"/>
    <property type="evidence" value="ECO:0007669"/>
    <property type="project" value="TreeGrafter"/>
</dbReference>
<evidence type="ECO:0000259" key="7">
    <source>
        <dbReference type="Pfam" id="PF01753"/>
    </source>
</evidence>
<keyword evidence="6" id="KW-0862">Zinc</keyword>
<keyword evidence="3" id="KW-0949">S-adenosyl-L-methionine</keyword>
<feature type="domain" description="MYND-type" evidence="7">
    <location>
        <begin position="73"/>
        <end position="110"/>
    </location>
</feature>
<dbReference type="InterPro" id="IPR002893">
    <property type="entry name" value="Znf_MYND"/>
</dbReference>
<dbReference type="EMBL" id="JAXCGZ010005779">
    <property type="protein sequence ID" value="KAK7080825.1"/>
    <property type="molecule type" value="Genomic_DNA"/>
</dbReference>
<name>A0AAN8XM03_HALRR</name>
<keyword evidence="4" id="KW-0479">Metal-binding</keyword>
<dbReference type="Proteomes" id="UP001381693">
    <property type="component" value="Unassembled WGS sequence"/>
</dbReference>
<organism evidence="8 9">
    <name type="scientific">Halocaridina rubra</name>
    <name type="common">Hawaiian red shrimp</name>
    <dbReference type="NCBI Taxonomy" id="373956"/>
    <lineage>
        <taxon>Eukaryota</taxon>
        <taxon>Metazoa</taxon>
        <taxon>Ecdysozoa</taxon>
        <taxon>Arthropoda</taxon>
        <taxon>Crustacea</taxon>
        <taxon>Multicrustacea</taxon>
        <taxon>Malacostraca</taxon>
        <taxon>Eumalacostraca</taxon>
        <taxon>Eucarida</taxon>
        <taxon>Decapoda</taxon>
        <taxon>Pleocyemata</taxon>
        <taxon>Caridea</taxon>
        <taxon>Atyoidea</taxon>
        <taxon>Atyidae</taxon>
        <taxon>Halocaridina</taxon>
    </lineage>
</organism>
<dbReference type="GO" id="GO:0008270">
    <property type="term" value="F:zinc ion binding"/>
    <property type="evidence" value="ECO:0007669"/>
    <property type="project" value="UniProtKB-KW"/>
</dbReference>
<evidence type="ECO:0000313" key="9">
    <source>
        <dbReference type="Proteomes" id="UP001381693"/>
    </source>
</evidence>
<dbReference type="PANTHER" id="PTHR46165:SF7">
    <property type="entry name" value="SET AND MYND DOMAIN-CONTAINING PROTEIN 4"/>
    <property type="match status" value="1"/>
</dbReference>
<dbReference type="Gene3D" id="6.10.140.2220">
    <property type="match status" value="1"/>
</dbReference>
<dbReference type="CDD" id="cd10536">
    <property type="entry name" value="SET_SMYD4"/>
    <property type="match status" value="1"/>
</dbReference>
<evidence type="ECO:0000256" key="1">
    <source>
        <dbReference type="ARBA" id="ARBA00022603"/>
    </source>
</evidence>
<accession>A0AAN8XM03</accession>
<dbReference type="SUPFAM" id="SSF82199">
    <property type="entry name" value="SET domain"/>
    <property type="match status" value="1"/>
</dbReference>
<gene>
    <name evidence="8" type="ORF">SK128_000240</name>
</gene>
<dbReference type="Gene3D" id="1.10.220.160">
    <property type="match status" value="1"/>
</dbReference>
<dbReference type="PANTHER" id="PTHR46165">
    <property type="entry name" value="SET AND MYND DOMAIN-CONTAINING PROTEIN 4"/>
    <property type="match status" value="1"/>
</dbReference>
<dbReference type="GO" id="GO:0032259">
    <property type="term" value="P:methylation"/>
    <property type="evidence" value="ECO:0007669"/>
    <property type="project" value="UniProtKB-KW"/>
</dbReference>
<protein>
    <recommendedName>
        <fullName evidence="7">MYND-type domain-containing protein</fullName>
    </recommendedName>
</protein>
<keyword evidence="9" id="KW-1185">Reference proteome</keyword>
<evidence type="ECO:0000313" key="8">
    <source>
        <dbReference type="EMBL" id="KAK7080825.1"/>
    </source>
</evidence>